<comment type="caution">
    <text evidence="7">The sequence shown here is derived from an EMBL/GenBank/DDBJ whole genome shotgun (WGS) entry which is preliminary data.</text>
</comment>
<dbReference type="RefSeq" id="WP_236332340.1">
    <property type="nucleotide sequence ID" value="NZ_JAKIJS010000001.1"/>
</dbReference>
<accession>A0ABS9GZV1</accession>
<keyword evidence="8" id="KW-1185">Reference proteome</keyword>
<evidence type="ECO:0000259" key="6">
    <source>
        <dbReference type="SMART" id="SM00983"/>
    </source>
</evidence>
<dbReference type="PANTHER" id="PTHR41299:SF1">
    <property type="entry name" value="THIAMINE PYROPHOSPHOKINASE"/>
    <property type="match status" value="1"/>
</dbReference>
<proteinExistence type="predicted"/>
<dbReference type="CDD" id="cd07995">
    <property type="entry name" value="TPK"/>
    <property type="match status" value="1"/>
</dbReference>
<evidence type="ECO:0000313" key="8">
    <source>
        <dbReference type="Proteomes" id="UP001649381"/>
    </source>
</evidence>
<evidence type="ECO:0000313" key="7">
    <source>
        <dbReference type="EMBL" id="MCF6137062.1"/>
    </source>
</evidence>
<dbReference type="SUPFAM" id="SSF63862">
    <property type="entry name" value="Thiamin pyrophosphokinase, substrate-binding domain"/>
    <property type="match status" value="1"/>
</dbReference>
<keyword evidence="4" id="KW-0067">ATP-binding</keyword>
<dbReference type="InterPro" id="IPR053149">
    <property type="entry name" value="TPK"/>
</dbReference>
<protein>
    <recommendedName>
        <fullName evidence="5">Thiamine diphosphokinase</fullName>
        <ecNumber evidence="5">2.7.6.2</ecNumber>
    </recommendedName>
</protein>
<evidence type="ECO:0000256" key="1">
    <source>
        <dbReference type="ARBA" id="ARBA00022679"/>
    </source>
</evidence>
<dbReference type="SUPFAM" id="SSF63999">
    <property type="entry name" value="Thiamin pyrophosphokinase, catalytic domain"/>
    <property type="match status" value="1"/>
</dbReference>
<organism evidence="7 8">
    <name type="scientific">Pseudalkalibacillus berkeleyi</name>
    <dbReference type="NCBI Taxonomy" id="1069813"/>
    <lineage>
        <taxon>Bacteria</taxon>
        <taxon>Bacillati</taxon>
        <taxon>Bacillota</taxon>
        <taxon>Bacilli</taxon>
        <taxon>Bacillales</taxon>
        <taxon>Fictibacillaceae</taxon>
        <taxon>Pseudalkalibacillus</taxon>
    </lineage>
</organism>
<name>A0ABS9GZV1_9BACL</name>
<keyword evidence="3" id="KW-0418">Kinase</keyword>
<feature type="domain" description="Thiamin pyrophosphokinase thiamin-binding" evidence="6">
    <location>
        <begin position="141"/>
        <end position="207"/>
    </location>
</feature>
<evidence type="ECO:0000256" key="2">
    <source>
        <dbReference type="ARBA" id="ARBA00022741"/>
    </source>
</evidence>
<dbReference type="InterPro" id="IPR007371">
    <property type="entry name" value="TPK_catalytic"/>
</dbReference>
<keyword evidence="2" id="KW-0547">Nucleotide-binding</keyword>
<dbReference type="EC" id="2.7.6.2" evidence="5"/>
<sequence>MNAICLVAGGPRHLLPDTLEQGDDRNYVGVDEGVIYLLNRGITPSAAFGDFDSISKQDLNMLSSKNIDIHSFESEKDMTDLELAIHWALDQNPSEILLFGGTGGRLDHELINIQLLKLGLDRNVEMKIVDRNNQIFLKKPGAYTVAENQQYPYLSFLPTTQVVNGITLTGFKYPLTNTTLHWGSTLCISNELVTKKGTYSFDDGIIMVVRSKD</sequence>
<evidence type="ECO:0000256" key="5">
    <source>
        <dbReference type="NCBIfam" id="TIGR01378"/>
    </source>
</evidence>
<dbReference type="Proteomes" id="UP001649381">
    <property type="component" value="Unassembled WGS sequence"/>
</dbReference>
<dbReference type="EMBL" id="JAKIJS010000001">
    <property type="protein sequence ID" value="MCF6137062.1"/>
    <property type="molecule type" value="Genomic_DNA"/>
</dbReference>
<dbReference type="InterPro" id="IPR036759">
    <property type="entry name" value="TPK_catalytic_sf"/>
</dbReference>
<dbReference type="InterPro" id="IPR007373">
    <property type="entry name" value="Thiamin_PyroPKinase_B1-bd"/>
</dbReference>
<gene>
    <name evidence="7" type="ORF">L2716_04910</name>
</gene>
<dbReference type="PANTHER" id="PTHR41299">
    <property type="entry name" value="THIAMINE PYROPHOSPHOKINASE"/>
    <property type="match status" value="1"/>
</dbReference>
<dbReference type="SMART" id="SM00983">
    <property type="entry name" value="TPK_B1_binding"/>
    <property type="match status" value="1"/>
</dbReference>
<dbReference type="Pfam" id="PF04265">
    <property type="entry name" value="TPK_B1_binding"/>
    <property type="match status" value="1"/>
</dbReference>
<dbReference type="InterPro" id="IPR036371">
    <property type="entry name" value="TPK_B1-bd_sf"/>
</dbReference>
<dbReference type="NCBIfam" id="TIGR01378">
    <property type="entry name" value="thi_PPkinase"/>
    <property type="match status" value="1"/>
</dbReference>
<dbReference type="InterPro" id="IPR006282">
    <property type="entry name" value="Thi_PPkinase"/>
</dbReference>
<evidence type="ECO:0000256" key="3">
    <source>
        <dbReference type="ARBA" id="ARBA00022777"/>
    </source>
</evidence>
<dbReference type="GO" id="GO:0004788">
    <property type="term" value="F:thiamine diphosphokinase activity"/>
    <property type="evidence" value="ECO:0007669"/>
    <property type="project" value="UniProtKB-EC"/>
</dbReference>
<evidence type="ECO:0000256" key="4">
    <source>
        <dbReference type="ARBA" id="ARBA00022840"/>
    </source>
</evidence>
<keyword evidence="1 7" id="KW-0808">Transferase</keyword>
<dbReference type="Gene3D" id="3.40.50.10240">
    <property type="entry name" value="Thiamin pyrophosphokinase, catalytic domain"/>
    <property type="match status" value="1"/>
</dbReference>
<reference evidence="7 8" key="1">
    <citation type="submission" date="2022-01" db="EMBL/GenBank/DDBJ databases">
        <title>Alkalihalobacillus sp. EGI L200015, a novel bacterium isolated from a salt lake sediment.</title>
        <authorList>
            <person name="Gao L."/>
            <person name="Fang B.-Z."/>
            <person name="Li W.-J."/>
        </authorList>
    </citation>
    <scope>NUCLEOTIDE SEQUENCE [LARGE SCALE GENOMIC DNA]</scope>
    <source>
        <strain evidence="7 8">KCTC 12718</strain>
    </source>
</reference>
<dbReference type="Pfam" id="PF04263">
    <property type="entry name" value="TPK_catalytic"/>
    <property type="match status" value="1"/>
</dbReference>